<evidence type="ECO:0000313" key="1">
    <source>
        <dbReference type="EMBL" id="GGY98186.1"/>
    </source>
</evidence>
<dbReference type="SUPFAM" id="SSF51735">
    <property type="entry name" value="NAD(P)-binding Rossmann-fold domains"/>
    <property type="match status" value="1"/>
</dbReference>
<accession>A0A4P7BHY6</accession>
<reference evidence="2 3" key="2">
    <citation type="submission" date="2019-03" db="EMBL/GenBank/DDBJ databases">
        <title>Draft Genome Sequences of Six Type Strains of the Genus Massilia.</title>
        <authorList>
            <person name="Miess H."/>
            <person name="Frediansyhah A."/>
            <person name="Gross H."/>
        </authorList>
    </citation>
    <scope>NUCLEOTIDE SEQUENCE [LARGE SCALE GENOMIC DNA]</scope>
    <source>
        <strain evidence="2 3">DSM 17505</strain>
    </source>
</reference>
<dbReference type="NCBIfam" id="NF045512">
    <property type="entry name" value="PyrPipCarbRedLhpI"/>
    <property type="match status" value="1"/>
</dbReference>
<proteinExistence type="predicted"/>
<sequence length="304" mass="31632">MTDRDATARLLPWPDLVDALRTAVVELADGHIRCPARQVEPLQGGGALLSMLATAPDCAIHKLIAVVPDNPARGLPTIAGQLSVVDGATGALRLVLDGATVTARRTAALSMLGISTLLGRPPRHVLLAGTGTQALHHAQALAALYPQALLGVAGRTAEAAVRFCASLDGMDARPALLARPEPDVDVVITCTTSRQPIYTQPAQAGRLIIATGVFHPDAAEIGEETVRASRLYVDDRHGAAHEAGDLIRAGADWSHVHAIAAAMGHNASADDEPVLFKTVGCAAWDLAAARVALARLEYDAVNAD</sequence>
<dbReference type="PIRSF" id="PIRSF001439">
    <property type="entry name" value="CryM"/>
    <property type="match status" value="1"/>
</dbReference>
<dbReference type="Proteomes" id="UP000294359">
    <property type="component" value="Chromosome"/>
</dbReference>
<reference evidence="1" key="3">
    <citation type="submission" date="2022-12" db="EMBL/GenBank/DDBJ databases">
        <authorList>
            <person name="Sun Q."/>
            <person name="Kim S."/>
        </authorList>
    </citation>
    <scope>NUCLEOTIDE SEQUENCE</scope>
    <source>
        <strain evidence="1">KCTC 12344</strain>
    </source>
</reference>
<dbReference type="InterPro" id="IPR036291">
    <property type="entry name" value="NAD(P)-bd_dom_sf"/>
</dbReference>
<organism evidence="1 4">
    <name type="scientific">Pseudoduganella plicata</name>
    <dbReference type="NCBI Taxonomy" id="321984"/>
    <lineage>
        <taxon>Bacteria</taxon>
        <taxon>Pseudomonadati</taxon>
        <taxon>Pseudomonadota</taxon>
        <taxon>Betaproteobacteria</taxon>
        <taxon>Burkholderiales</taxon>
        <taxon>Oxalobacteraceae</taxon>
        <taxon>Telluria group</taxon>
        <taxon>Pseudoduganella</taxon>
    </lineage>
</organism>
<protein>
    <submittedName>
        <fullName evidence="2">Delta(1)-pyrroline-2-carboxylate reductase family protein</fullName>
    </submittedName>
    <submittedName>
        <fullName evidence="1">Ornithine cyclodeaminase</fullName>
    </submittedName>
</protein>
<dbReference type="Proteomes" id="UP000619512">
    <property type="component" value="Unassembled WGS sequence"/>
</dbReference>
<dbReference type="EMBL" id="BMWW01000006">
    <property type="protein sequence ID" value="GGY98186.1"/>
    <property type="molecule type" value="Genomic_DNA"/>
</dbReference>
<evidence type="ECO:0000313" key="3">
    <source>
        <dbReference type="Proteomes" id="UP000294359"/>
    </source>
</evidence>
<dbReference type="GO" id="GO:0005737">
    <property type="term" value="C:cytoplasm"/>
    <property type="evidence" value="ECO:0007669"/>
    <property type="project" value="TreeGrafter"/>
</dbReference>
<reference evidence="1" key="1">
    <citation type="journal article" date="2014" name="Int. J. Syst. Evol. Microbiol.">
        <title>Complete genome sequence of Corynebacterium casei LMG S-19264T (=DSM 44701T), isolated from a smear-ripened cheese.</title>
        <authorList>
            <consortium name="US DOE Joint Genome Institute (JGI-PGF)"/>
            <person name="Walter F."/>
            <person name="Albersmeier A."/>
            <person name="Kalinowski J."/>
            <person name="Ruckert C."/>
        </authorList>
    </citation>
    <scope>NUCLEOTIDE SEQUENCE</scope>
    <source>
        <strain evidence="1">KCTC 12344</strain>
    </source>
</reference>
<dbReference type="AlphaFoldDB" id="A0A4P7BHY6"/>
<dbReference type="InterPro" id="IPR023401">
    <property type="entry name" value="ODC_N"/>
</dbReference>
<keyword evidence="3" id="KW-1185">Reference proteome</keyword>
<dbReference type="PANTHER" id="PTHR13812:SF19">
    <property type="entry name" value="KETIMINE REDUCTASE MU-CRYSTALLIN"/>
    <property type="match status" value="1"/>
</dbReference>
<dbReference type="NCBIfam" id="NF005603">
    <property type="entry name" value="PRK07340.1"/>
    <property type="match status" value="1"/>
</dbReference>
<dbReference type="InterPro" id="IPR003462">
    <property type="entry name" value="ODC_Mu_crystall"/>
</dbReference>
<gene>
    <name evidence="2" type="ORF">E1742_14480</name>
    <name evidence="1" type="ORF">GCM10007388_34600</name>
</gene>
<name>A0A4P7BHY6_9BURK</name>
<dbReference type="PANTHER" id="PTHR13812">
    <property type="entry name" value="KETIMINE REDUCTASE MU-CRYSTALLIN"/>
    <property type="match status" value="1"/>
</dbReference>
<dbReference type="OrthoDB" id="5293744at2"/>
<dbReference type="Pfam" id="PF02423">
    <property type="entry name" value="OCD_Mu_crystall"/>
    <property type="match status" value="1"/>
</dbReference>
<evidence type="ECO:0000313" key="4">
    <source>
        <dbReference type="Proteomes" id="UP000619512"/>
    </source>
</evidence>
<dbReference type="Gene3D" id="3.30.1780.10">
    <property type="entry name" value="ornithine cyclodeaminase, domain 1"/>
    <property type="match status" value="1"/>
</dbReference>
<dbReference type="Gene3D" id="3.40.50.720">
    <property type="entry name" value="NAD(P)-binding Rossmann-like Domain"/>
    <property type="match status" value="1"/>
</dbReference>
<evidence type="ECO:0000313" key="2">
    <source>
        <dbReference type="EMBL" id="QBQ37245.1"/>
    </source>
</evidence>
<dbReference type="EMBL" id="CP038026">
    <property type="protein sequence ID" value="QBQ37245.1"/>
    <property type="molecule type" value="Genomic_DNA"/>
</dbReference>
<dbReference type="RefSeq" id="WP_134385613.1">
    <property type="nucleotide sequence ID" value="NZ_BMWW01000006.1"/>
</dbReference>
<dbReference type="InterPro" id="IPR053444">
    <property type="entry name" value="Pyr2C_reductase-like"/>
</dbReference>